<evidence type="ECO:0008006" key="3">
    <source>
        <dbReference type="Google" id="ProtNLM"/>
    </source>
</evidence>
<gene>
    <name evidence="1" type="ORF">AZE42_09370</name>
</gene>
<evidence type="ECO:0000313" key="1">
    <source>
        <dbReference type="EMBL" id="OJA10131.1"/>
    </source>
</evidence>
<dbReference type="AlphaFoldDB" id="A0A1J8PQU5"/>
<reference evidence="1 2" key="1">
    <citation type="submission" date="2016-03" db="EMBL/GenBank/DDBJ databases">
        <title>Comparative genomics of the ectomycorrhizal sister species Rhizopogon vinicolor and Rhizopogon vesiculosus (Basidiomycota: Boletales) reveals a divergence of the mating type B locus.</title>
        <authorList>
            <person name="Mujic A.B."/>
            <person name="Kuo A."/>
            <person name="Tritt A."/>
            <person name="Lipzen A."/>
            <person name="Chen C."/>
            <person name="Johnson J."/>
            <person name="Sharma A."/>
            <person name="Barry K."/>
            <person name="Grigoriev I.V."/>
            <person name="Spatafora J.W."/>
        </authorList>
    </citation>
    <scope>NUCLEOTIDE SEQUENCE [LARGE SCALE GENOMIC DNA]</scope>
    <source>
        <strain evidence="1 2">AM-OR11-056</strain>
    </source>
</reference>
<name>A0A1J8PQU5_9AGAM</name>
<keyword evidence="2" id="KW-1185">Reference proteome</keyword>
<organism evidence="1 2">
    <name type="scientific">Rhizopogon vesiculosus</name>
    <dbReference type="NCBI Taxonomy" id="180088"/>
    <lineage>
        <taxon>Eukaryota</taxon>
        <taxon>Fungi</taxon>
        <taxon>Dikarya</taxon>
        <taxon>Basidiomycota</taxon>
        <taxon>Agaricomycotina</taxon>
        <taxon>Agaricomycetes</taxon>
        <taxon>Agaricomycetidae</taxon>
        <taxon>Boletales</taxon>
        <taxon>Suillineae</taxon>
        <taxon>Rhizopogonaceae</taxon>
        <taxon>Rhizopogon</taxon>
    </lineage>
</organism>
<evidence type="ECO:0000313" key="2">
    <source>
        <dbReference type="Proteomes" id="UP000183567"/>
    </source>
</evidence>
<protein>
    <recommendedName>
        <fullName evidence="3">F-box domain-containing protein</fullName>
    </recommendedName>
</protein>
<dbReference type="Proteomes" id="UP000183567">
    <property type="component" value="Unassembled WGS sequence"/>
</dbReference>
<dbReference type="EMBL" id="LVVM01005592">
    <property type="protein sequence ID" value="OJA10131.1"/>
    <property type="molecule type" value="Genomic_DNA"/>
</dbReference>
<accession>A0A1J8PQU5</accession>
<sequence length="128" mass="14996">MDWDHLYSAHFFNLTTLTFDVYRSTDVVTVMQHSEFSLLQEFQLVVPDLSWEEAEQLLNALSLCNACKSLQRIEIIVDDGDGDLPWTAVRHLLSFPQLRTMRFYCPIYLDNDLLWKLCHVGRTSAIWI</sequence>
<dbReference type="OrthoDB" id="3543113at2759"/>
<comment type="caution">
    <text evidence="1">The sequence shown here is derived from an EMBL/GenBank/DDBJ whole genome shotgun (WGS) entry which is preliminary data.</text>
</comment>
<proteinExistence type="predicted"/>